<dbReference type="OrthoDB" id="7736237at2759"/>
<dbReference type="AlphaFoldDB" id="A0A8S3XUC9"/>
<evidence type="ECO:0000313" key="3">
    <source>
        <dbReference type="EMBL" id="CAG5041660.1"/>
    </source>
</evidence>
<feature type="compositionally biased region" description="Basic residues" evidence="1">
    <location>
        <begin position="331"/>
        <end position="342"/>
    </location>
</feature>
<feature type="compositionally biased region" description="Acidic residues" evidence="1">
    <location>
        <begin position="357"/>
        <end position="368"/>
    </location>
</feature>
<sequence>MPFKVVQTLEGKKYKLFTIPSGWESNNILRYPNKCISKYLKDENSTPTLDWDVIKCKVKRTDVLSYENGEKLVSEMLKHSDTEDDVDNYTQRRRSHNKSLNLNPIAQDMMGNVVLTNRNTDIASSSADLPIELNYNLVYTEDIQANSTNTSQVFSNDTTPLVQDLVSALSVQMEDAVFQITSSYNQDVQTLNSSKGHVENIPIYEKPVDSAQELDELENQLSDPNNRDCLKNRYSILCSGGKAIDCAYMLVDVMFTRKFICECSWSGGSRGEDLKIPLKGYKHVLSFFWNMVHYWDQEYSLKDNELFFKTILKNAKKRKIAKLERASTSRQRSKPKNNLKRMKFSEENETNVTSDNGESENEINEEENTINKKKRNDSVEEHTKENKEGDVIKNISKDIAKYNSNVIIGKETSV</sequence>
<name>A0A8S3XUC9_PARAO</name>
<accession>A0A8S3XUC9</accession>
<comment type="caution">
    <text evidence="3">The sequence shown here is derived from an EMBL/GenBank/DDBJ whole genome shotgun (WGS) entry which is preliminary data.</text>
</comment>
<keyword evidence="4" id="KW-1185">Reference proteome</keyword>
<organism evidence="3 4">
    <name type="scientific">Parnassius apollo</name>
    <name type="common">Apollo butterfly</name>
    <name type="synonym">Papilio apollo</name>
    <dbReference type="NCBI Taxonomy" id="110799"/>
    <lineage>
        <taxon>Eukaryota</taxon>
        <taxon>Metazoa</taxon>
        <taxon>Ecdysozoa</taxon>
        <taxon>Arthropoda</taxon>
        <taxon>Hexapoda</taxon>
        <taxon>Insecta</taxon>
        <taxon>Pterygota</taxon>
        <taxon>Neoptera</taxon>
        <taxon>Endopterygota</taxon>
        <taxon>Lepidoptera</taxon>
        <taxon>Glossata</taxon>
        <taxon>Ditrysia</taxon>
        <taxon>Papilionoidea</taxon>
        <taxon>Papilionidae</taxon>
        <taxon>Parnassiinae</taxon>
        <taxon>Parnassini</taxon>
        <taxon>Parnassius</taxon>
        <taxon>Parnassius</taxon>
    </lineage>
</organism>
<feature type="domain" description="DUF4806" evidence="2">
    <location>
        <begin position="205"/>
        <end position="288"/>
    </location>
</feature>
<dbReference type="Pfam" id="PF16064">
    <property type="entry name" value="DUF4806"/>
    <property type="match status" value="1"/>
</dbReference>
<feature type="region of interest" description="Disordered" evidence="1">
    <location>
        <begin position="322"/>
        <end position="390"/>
    </location>
</feature>
<proteinExistence type="predicted"/>
<feature type="compositionally biased region" description="Basic and acidic residues" evidence="1">
    <location>
        <begin position="376"/>
        <end position="390"/>
    </location>
</feature>
<evidence type="ECO:0000256" key="1">
    <source>
        <dbReference type="SAM" id="MobiDB-lite"/>
    </source>
</evidence>
<reference evidence="3" key="1">
    <citation type="submission" date="2021-04" db="EMBL/GenBank/DDBJ databases">
        <authorList>
            <person name="Tunstrom K."/>
        </authorList>
    </citation>
    <scope>NUCLEOTIDE SEQUENCE</scope>
</reference>
<protein>
    <submittedName>
        <fullName evidence="3">(apollo) hypothetical protein</fullName>
    </submittedName>
</protein>
<dbReference type="Proteomes" id="UP000691718">
    <property type="component" value="Unassembled WGS sequence"/>
</dbReference>
<dbReference type="InterPro" id="IPR032071">
    <property type="entry name" value="DUF4806"/>
</dbReference>
<gene>
    <name evidence="3" type="ORF">PAPOLLO_LOCUS22213</name>
</gene>
<evidence type="ECO:0000313" key="4">
    <source>
        <dbReference type="Proteomes" id="UP000691718"/>
    </source>
</evidence>
<dbReference type="EMBL" id="CAJQZP010001367">
    <property type="protein sequence ID" value="CAG5041660.1"/>
    <property type="molecule type" value="Genomic_DNA"/>
</dbReference>
<evidence type="ECO:0000259" key="2">
    <source>
        <dbReference type="Pfam" id="PF16064"/>
    </source>
</evidence>